<name>A0A1X6P298_PORUM</name>
<dbReference type="GO" id="GO:0005788">
    <property type="term" value="C:endoplasmic reticulum lumen"/>
    <property type="evidence" value="ECO:0007669"/>
    <property type="project" value="TreeGrafter"/>
</dbReference>
<evidence type="ECO:0000313" key="3">
    <source>
        <dbReference type="EMBL" id="OSX74763.1"/>
    </source>
</evidence>
<dbReference type="EMBL" id="KV918931">
    <property type="protein sequence ID" value="OSX74763.1"/>
    <property type="molecule type" value="Genomic_DNA"/>
</dbReference>
<keyword evidence="4" id="KW-1185">Reference proteome</keyword>
<feature type="region of interest" description="Disordered" evidence="1">
    <location>
        <begin position="390"/>
        <end position="413"/>
    </location>
</feature>
<gene>
    <name evidence="3" type="ORF">BU14_0268s0004</name>
</gene>
<dbReference type="PROSITE" id="PS51352">
    <property type="entry name" value="THIOREDOXIN_2"/>
    <property type="match status" value="1"/>
</dbReference>
<protein>
    <recommendedName>
        <fullName evidence="2">Thioredoxin domain-containing protein</fullName>
    </recommendedName>
</protein>
<feature type="region of interest" description="Disordered" evidence="1">
    <location>
        <begin position="50"/>
        <end position="75"/>
    </location>
</feature>
<dbReference type="AlphaFoldDB" id="A0A1X6P298"/>
<evidence type="ECO:0000259" key="2">
    <source>
        <dbReference type="PROSITE" id="PS51352"/>
    </source>
</evidence>
<feature type="non-terminal residue" evidence="3">
    <location>
        <position position="413"/>
    </location>
</feature>
<sequence length="413" mass="42464">MDADVLAARWVYVVEAAVHAYFSTCWDLAAEVVAVNLPVLEGIRRAYPRERDGDRRRTHPAAARPSGLPSLASAASNGSASSVSLVSTASTPPASPATPAARTVADDLPLLALPDDANDTTPVATTMRADGRADRPTCGGSPPPLPAHAAASAARAAAVASMTASTPPPPTSVDAGTVVVIRSEAHFASAVLHSPRPVVVKWFAQYCSECAALAPHFAAAAASLAGRVTFASIDGPLLPALRVRHGVTAYPQVAFFHQGVLLAWRSRSAPRTAASLVAFATSAEGTDDGTGRTPVVVEEAVEEGEEEEEAEAAAARRARAAVAAADAEEAAVLESPGAVLTRTLGEPPSPMGAASWSQLLRKQGIDELHALLHDRQKAMQSEIRRSLANAAVASPPCDANALSCPTPAPTPPP</sequence>
<evidence type="ECO:0000256" key="1">
    <source>
        <dbReference type="SAM" id="MobiDB-lite"/>
    </source>
</evidence>
<dbReference type="Pfam" id="PF00085">
    <property type="entry name" value="Thioredoxin"/>
    <property type="match status" value="1"/>
</dbReference>
<reference evidence="3 4" key="1">
    <citation type="submission" date="2017-03" db="EMBL/GenBank/DDBJ databases">
        <title>WGS assembly of Porphyra umbilicalis.</title>
        <authorList>
            <person name="Brawley S.H."/>
            <person name="Blouin N.A."/>
            <person name="Ficko-Blean E."/>
            <person name="Wheeler G.L."/>
            <person name="Lohr M."/>
            <person name="Goodson H.V."/>
            <person name="Jenkins J.W."/>
            <person name="Blaby-Haas C.E."/>
            <person name="Helliwell K.E."/>
            <person name="Chan C."/>
            <person name="Marriage T."/>
            <person name="Bhattacharya D."/>
            <person name="Klein A.S."/>
            <person name="Badis Y."/>
            <person name="Brodie J."/>
            <person name="Cao Y."/>
            <person name="Collen J."/>
            <person name="Dittami S.M."/>
            <person name="Gachon C.M."/>
            <person name="Green B.R."/>
            <person name="Karpowicz S."/>
            <person name="Kim J.W."/>
            <person name="Kudahl U."/>
            <person name="Lin S."/>
            <person name="Michel G."/>
            <person name="Mittag M."/>
            <person name="Olson B.J."/>
            <person name="Pangilinan J."/>
            <person name="Peng Y."/>
            <person name="Qiu H."/>
            <person name="Shu S."/>
            <person name="Singer J.T."/>
            <person name="Smith A.G."/>
            <person name="Sprecher B.N."/>
            <person name="Wagner V."/>
            <person name="Wang W."/>
            <person name="Wang Z.-Y."/>
            <person name="Yan J."/>
            <person name="Yarish C."/>
            <person name="Zoeuner-Riek S."/>
            <person name="Zhuang Y."/>
            <person name="Zou Y."/>
            <person name="Lindquist E.A."/>
            <person name="Grimwood J."/>
            <person name="Barry K."/>
            <person name="Rokhsar D.S."/>
            <person name="Schmutz J."/>
            <person name="Stiller J.W."/>
            <person name="Grossman A.R."/>
            <person name="Prochnik S.E."/>
        </authorList>
    </citation>
    <scope>NUCLEOTIDE SEQUENCE [LARGE SCALE GENOMIC DNA]</scope>
    <source>
        <strain evidence="3">4086291</strain>
    </source>
</reference>
<dbReference type="GO" id="GO:0034976">
    <property type="term" value="P:response to endoplasmic reticulum stress"/>
    <property type="evidence" value="ECO:0007669"/>
    <property type="project" value="TreeGrafter"/>
</dbReference>
<evidence type="ECO:0000313" key="4">
    <source>
        <dbReference type="Proteomes" id="UP000218209"/>
    </source>
</evidence>
<feature type="compositionally biased region" description="Low complexity" evidence="1">
    <location>
        <begin position="60"/>
        <end position="75"/>
    </location>
</feature>
<proteinExistence type="predicted"/>
<dbReference type="Proteomes" id="UP000218209">
    <property type="component" value="Unassembled WGS sequence"/>
</dbReference>
<feature type="domain" description="Thioredoxin" evidence="2">
    <location>
        <begin position="151"/>
        <end position="285"/>
    </location>
</feature>
<dbReference type="InterPro" id="IPR013766">
    <property type="entry name" value="Thioredoxin_domain"/>
</dbReference>
<dbReference type="GO" id="GO:0015035">
    <property type="term" value="F:protein-disulfide reductase activity"/>
    <property type="evidence" value="ECO:0007669"/>
    <property type="project" value="TreeGrafter"/>
</dbReference>
<accession>A0A1X6P298</accession>
<dbReference type="PANTHER" id="PTHR45815:SF3">
    <property type="entry name" value="PROTEIN DISULFIDE-ISOMERASE A6"/>
    <property type="match status" value="1"/>
</dbReference>
<dbReference type="SUPFAM" id="SSF52833">
    <property type="entry name" value="Thioredoxin-like"/>
    <property type="match status" value="1"/>
</dbReference>
<dbReference type="PANTHER" id="PTHR45815">
    <property type="entry name" value="PROTEIN DISULFIDE-ISOMERASE A6"/>
    <property type="match status" value="1"/>
</dbReference>
<organism evidence="3 4">
    <name type="scientific">Porphyra umbilicalis</name>
    <name type="common">Purple laver</name>
    <name type="synonym">Red alga</name>
    <dbReference type="NCBI Taxonomy" id="2786"/>
    <lineage>
        <taxon>Eukaryota</taxon>
        <taxon>Rhodophyta</taxon>
        <taxon>Bangiophyceae</taxon>
        <taxon>Bangiales</taxon>
        <taxon>Bangiaceae</taxon>
        <taxon>Porphyra</taxon>
    </lineage>
</organism>
<dbReference type="InterPro" id="IPR036249">
    <property type="entry name" value="Thioredoxin-like_sf"/>
</dbReference>
<dbReference type="Gene3D" id="3.40.30.10">
    <property type="entry name" value="Glutaredoxin"/>
    <property type="match status" value="1"/>
</dbReference>